<dbReference type="AlphaFoldDB" id="A0A0H3NXZ3"/>
<evidence type="ECO:0000313" key="2">
    <source>
        <dbReference type="Proteomes" id="UP000008084"/>
    </source>
</evidence>
<organism evidence="1 2">
    <name type="scientific">Yersinia enterocolitica subsp. palearctica serotype O:3 (strain DSM 13030 / CIP 106945 / Y11)</name>
    <dbReference type="NCBI Taxonomy" id="930944"/>
    <lineage>
        <taxon>Bacteria</taxon>
        <taxon>Pseudomonadati</taxon>
        <taxon>Pseudomonadota</taxon>
        <taxon>Gammaproteobacteria</taxon>
        <taxon>Enterobacterales</taxon>
        <taxon>Yersiniaceae</taxon>
        <taxon>Yersinia</taxon>
    </lineage>
</organism>
<gene>
    <name evidence="1" type="ordered locus">Y11_41421</name>
</gene>
<sequence length="37" mass="4337">MLKSGGYQLTPLSDFRFQPAYTLRAFLFIEALLVHYE</sequence>
<dbReference type="EMBL" id="FR729477">
    <property type="protein sequence ID" value="CBY28388.1"/>
    <property type="molecule type" value="Genomic_DNA"/>
</dbReference>
<dbReference type="KEGG" id="yey:Y11_41421"/>
<dbReference type="HOGENOM" id="CLU_3350598_0_0_6"/>
<reference evidence="1 2" key="1">
    <citation type="journal article" date="2011" name="J. Bacteriol.">
        <title>Complete genome sequence of Yersinia enterocolitica subsp. palearctica serogroup O:3.</title>
        <authorList>
            <person name="Batzilla J."/>
            <person name="Hoper D."/>
            <person name="Antonenka U."/>
            <person name="Heesemann J."/>
            <person name="Rakin A."/>
        </authorList>
    </citation>
    <scope>NUCLEOTIDE SEQUENCE [LARGE SCALE GENOMIC DNA]</scope>
    <source>
        <strain evidence="2">DSM 13030 / CIP 106945 / Y11</strain>
    </source>
</reference>
<protein>
    <submittedName>
        <fullName evidence="1">Uncharacterized protein</fullName>
    </submittedName>
</protein>
<name>A0A0H3NXZ3_YERE1</name>
<dbReference type="Proteomes" id="UP000008084">
    <property type="component" value="Chromosome"/>
</dbReference>
<evidence type="ECO:0000313" key="1">
    <source>
        <dbReference type="EMBL" id="CBY28388.1"/>
    </source>
</evidence>
<proteinExistence type="predicted"/>
<dbReference type="PATRIC" id="fig|930944.6.peg.4121"/>
<accession>A0A0H3NXZ3</accession>